<evidence type="ECO:0000313" key="6">
    <source>
        <dbReference type="EMBL" id="KFA89151.1"/>
    </source>
</evidence>
<dbReference type="AlphaFoldDB" id="A0A084SL16"/>
<dbReference type="Gene3D" id="2.20.28.120">
    <property type="entry name" value="Ribosomal protein L33"/>
    <property type="match status" value="1"/>
</dbReference>
<keyword evidence="3 5" id="KW-0687">Ribonucleoprotein</keyword>
<sequence>MPKGNRTIIHLVSTAGTGYVYTTTKNKRKSQDKLQLKKYDPRVRKHVLFVEGKP</sequence>
<dbReference type="PROSITE" id="PS00582">
    <property type="entry name" value="RIBOSOMAL_L33"/>
    <property type="match status" value="1"/>
</dbReference>
<keyword evidence="2 5" id="KW-0689">Ribosomal protein</keyword>
<dbReference type="Pfam" id="PF00471">
    <property type="entry name" value="Ribosomal_L33"/>
    <property type="match status" value="1"/>
</dbReference>
<dbReference type="NCBIfam" id="NF001860">
    <property type="entry name" value="PRK00595.1"/>
    <property type="match status" value="1"/>
</dbReference>
<gene>
    <name evidence="5" type="primary">rpmG</name>
    <name evidence="6" type="ORF">Q664_36610</name>
</gene>
<name>A0A084SL16_9BACT</name>
<dbReference type="NCBIfam" id="TIGR01023">
    <property type="entry name" value="rpmG_bact"/>
    <property type="match status" value="1"/>
</dbReference>
<evidence type="ECO:0000256" key="4">
    <source>
        <dbReference type="ARBA" id="ARBA00035176"/>
    </source>
</evidence>
<evidence type="ECO:0000256" key="5">
    <source>
        <dbReference type="HAMAP-Rule" id="MF_00294"/>
    </source>
</evidence>
<evidence type="ECO:0000256" key="2">
    <source>
        <dbReference type="ARBA" id="ARBA00022980"/>
    </source>
</evidence>
<dbReference type="HAMAP" id="MF_00294">
    <property type="entry name" value="Ribosomal_bL33"/>
    <property type="match status" value="1"/>
</dbReference>
<dbReference type="RefSeq" id="WP_043406208.1">
    <property type="nucleotide sequence ID" value="NZ_JPMI01000259.1"/>
</dbReference>
<dbReference type="EMBL" id="JPMI01000259">
    <property type="protein sequence ID" value="KFA89151.1"/>
    <property type="molecule type" value="Genomic_DNA"/>
</dbReference>
<dbReference type="PANTHER" id="PTHR15238:SF1">
    <property type="entry name" value="LARGE RIBOSOMAL SUBUNIT PROTEIN BL33M"/>
    <property type="match status" value="1"/>
</dbReference>
<dbReference type="GO" id="GO:0006412">
    <property type="term" value="P:translation"/>
    <property type="evidence" value="ECO:0007669"/>
    <property type="project" value="UniProtKB-UniRule"/>
</dbReference>
<reference evidence="6 7" key="1">
    <citation type="submission" date="2014-07" db="EMBL/GenBank/DDBJ databases">
        <title>Draft Genome Sequence of Gephyronic Acid Producer, Cystobacter violaceus Strain Cb vi76.</title>
        <authorList>
            <person name="Stevens D.C."/>
            <person name="Young J."/>
            <person name="Carmichael R."/>
            <person name="Tan J."/>
            <person name="Taylor R.E."/>
        </authorList>
    </citation>
    <scope>NUCLEOTIDE SEQUENCE [LARGE SCALE GENOMIC DNA]</scope>
    <source>
        <strain evidence="6 7">Cb vi76</strain>
    </source>
</reference>
<dbReference type="GO" id="GO:0003735">
    <property type="term" value="F:structural constituent of ribosome"/>
    <property type="evidence" value="ECO:0007669"/>
    <property type="project" value="InterPro"/>
</dbReference>
<dbReference type="GO" id="GO:0022625">
    <property type="term" value="C:cytosolic large ribosomal subunit"/>
    <property type="evidence" value="ECO:0007669"/>
    <property type="project" value="TreeGrafter"/>
</dbReference>
<dbReference type="Proteomes" id="UP000028547">
    <property type="component" value="Unassembled WGS sequence"/>
</dbReference>
<comment type="similarity">
    <text evidence="1 5">Belongs to the bacterial ribosomal protein bL33 family.</text>
</comment>
<protein>
    <recommendedName>
        <fullName evidence="4 5">Large ribosomal subunit protein bL33</fullName>
    </recommendedName>
</protein>
<evidence type="ECO:0000256" key="1">
    <source>
        <dbReference type="ARBA" id="ARBA00007596"/>
    </source>
</evidence>
<dbReference type="InterPro" id="IPR001705">
    <property type="entry name" value="Ribosomal_bL33"/>
</dbReference>
<evidence type="ECO:0000256" key="3">
    <source>
        <dbReference type="ARBA" id="ARBA00023274"/>
    </source>
</evidence>
<dbReference type="InterPro" id="IPR038584">
    <property type="entry name" value="Ribosomal_bL33_sf"/>
</dbReference>
<dbReference type="PANTHER" id="PTHR15238">
    <property type="entry name" value="54S RIBOSOMAL PROTEIN L39, MITOCHONDRIAL"/>
    <property type="match status" value="1"/>
</dbReference>
<comment type="caution">
    <text evidence="6">The sequence shown here is derived from an EMBL/GenBank/DDBJ whole genome shotgun (WGS) entry which is preliminary data.</text>
</comment>
<organism evidence="6 7">
    <name type="scientific">Archangium violaceum Cb vi76</name>
    <dbReference type="NCBI Taxonomy" id="1406225"/>
    <lineage>
        <taxon>Bacteria</taxon>
        <taxon>Pseudomonadati</taxon>
        <taxon>Myxococcota</taxon>
        <taxon>Myxococcia</taxon>
        <taxon>Myxococcales</taxon>
        <taxon>Cystobacterineae</taxon>
        <taxon>Archangiaceae</taxon>
        <taxon>Archangium</taxon>
    </lineage>
</organism>
<dbReference type="SUPFAM" id="SSF57829">
    <property type="entry name" value="Zn-binding ribosomal proteins"/>
    <property type="match status" value="1"/>
</dbReference>
<evidence type="ECO:0000313" key="7">
    <source>
        <dbReference type="Proteomes" id="UP000028547"/>
    </source>
</evidence>
<accession>A0A084SL16</accession>
<dbReference type="InterPro" id="IPR018264">
    <property type="entry name" value="Ribosomal_bL33_CS"/>
</dbReference>
<dbReference type="InterPro" id="IPR011332">
    <property type="entry name" value="Ribosomal_zn-bd"/>
</dbReference>
<proteinExistence type="inferred from homology"/>